<dbReference type="AlphaFoldDB" id="A0A4R5CE66"/>
<name>A0A4R5CE66_9FLAO</name>
<comment type="caution">
    <text evidence="2">The sequence shown here is derived from an EMBL/GenBank/DDBJ whole genome shotgun (WGS) entry which is preliminary data.</text>
</comment>
<dbReference type="RefSeq" id="WP_132003434.1">
    <property type="nucleotide sequence ID" value="NZ_SMFK01000003.1"/>
</dbReference>
<keyword evidence="3" id="KW-1185">Reference proteome</keyword>
<dbReference type="EMBL" id="SMFK01000003">
    <property type="protein sequence ID" value="TDD97855.1"/>
    <property type="molecule type" value="Genomic_DNA"/>
</dbReference>
<dbReference type="NCBIfam" id="NF041325">
    <property type="entry name" value="Bacteroid_MobB"/>
    <property type="match status" value="1"/>
</dbReference>
<accession>A0A4R5CE66</accession>
<protein>
    <submittedName>
        <fullName evidence="2">Relaxase</fullName>
    </submittedName>
</protein>
<sequence length="438" mass="49996">MIAKIGRGANIIGALSYNQLKVDQENGSILATHRIRETVNGEFTVNQLYPSFEPYLMANKRTEKPVLHISLNPNPKDSVSDEDFKKIAQDYMELMGYGDQPYVVFKHTDIERTHIHIVSTCVDRYGKKLSDSYEKLRSMNACRALEQKYQLLPATEKNQNSKDVIFKPVDYKEANVKSQIASVIRHLPKYYQYQSLGAYNALLSLFNITAEQITGELHGQSKQGLVYFALNEKGEKVTNPFKSSLFGKQAGMESLQKHFEQSKEKMKTAPAKEILKNSVEIAMHTTNNEIDFKKQLVDQGVNTIVRRNDQGRIYGMTFIDHESRIVWNGSQLSKNLSANVFNDLWKYEGTQKVQNEIQNKKTISSTASKNESKPETEKPHALFDFLNRNHLSNSTPDFGLIESLGALLPITQGEDYEEQVFANQIRKKTKRNNQRGKK</sequence>
<dbReference type="Proteomes" id="UP000295479">
    <property type="component" value="Unassembled WGS sequence"/>
</dbReference>
<evidence type="ECO:0000313" key="3">
    <source>
        <dbReference type="Proteomes" id="UP000295479"/>
    </source>
</evidence>
<evidence type="ECO:0000313" key="2">
    <source>
        <dbReference type="EMBL" id="TDD97855.1"/>
    </source>
</evidence>
<feature type="domain" description="MobA/VirD2-like nuclease" evidence="1">
    <location>
        <begin position="39"/>
        <end position="151"/>
    </location>
</feature>
<gene>
    <name evidence="2" type="ORF">E0F76_07075</name>
</gene>
<reference evidence="2 3" key="1">
    <citation type="submission" date="2019-03" db="EMBL/GenBank/DDBJ databases">
        <title>Flavobacterium AR-3-4 sp. nov. isolated from arctic soil.</title>
        <authorList>
            <person name="Chaudhary D.K."/>
        </authorList>
    </citation>
    <scope>NUCLEOTIDE SEQUENCE [LARGE SCALE GENOMIC DNA]</scope>
    <source>
        <strain evidence="2 3">AR-3-4</strain>
    </source>
</reference>
<evidence type="ECO:0000259" key="1">
    <source>
        <dbReference type="Pfam" id="PF03432"/>
    </source>
</evidence>
<dbReference type="Pfam" id="PF03432">
    <property type="entry name" value="Relaxase"/>
    <property type="match status" value="1"/>
</dbReference>
<proteinExistence type="predicted"/>
<dbReference type="OrthoDB" id="915634at2"/>
<dbReference type="InterPro" id="IPR005094">
    <property type="entry name" value="Endonuclease_MobA/VirD2"/>
</dbReference>
<organism evidence="2 3">
    <name type="scientific">Flavobacterium cellulosilyticum</name>
    <dbReference type="NCBI Taxonomy" id="2541731"/>
    <lineage>
        <taxon>Bacteria</taxon>
        <taxon>Pseudomonadati</taxon>
        <taxon>Bacteroidota</taxon>
        <taxon>Flavobacteriia</taxon>
        <taxon>Flavobacteriales</taxon>
        <taxon>Flavobacteriaceae</taxon>
        <taxon>Flavobacterium</taxon>
    </lineage>
</organism>